<dbReference type="PANTHER" id="PTHR10336">
    <property type="entry name" value="PHOSPHOINOSITIDE-SPECIFIC PHOSPHOLIPASE C FAMILY PROTEIN"/>
    <property type="match status" value="1"/>
</dbReference>
<dbReference type="SMART" id="SM00148">
    <property type="entry name" value="PLCXc"/>
    <property type="match status" value="1"/>
</dbReference>
<comment type="caution">
    <text evidence="13">The sequence shown here is derived from an EMBL/GenBank/DDBJ whole genome shotgun (WGS) entry which is preliminary data.</text>
</comment>
<name>A0A7D9LVN3_PARCT</name>
<feature type="domain" description="SH2" evidence="12">
    <location>
        <begin position="184"/>
        <end position="281"/>
    </location>
</feature>
<evidence type="ECO:0000256" key="3">
    <source>
        <dbReference type="ARBA" id="ARBA00022443"/>
    </source>
</evidence>
<evidence type="ECO:0000313" key="14">
    <source>
        <dbReference type="Proteomes" id="UP001152795"/>
    </source>
</evidence>
<dbReference type="Pfam" id="PF00017">
    <property type="entry name" value="SH2"/>
    <property type="match status" value="2"/>
</dbReference>
<evidence type="ECO:0000256" key="11">
    <source>
        <dbReference type="SAM" id="MobiDB-lite"/>
    </source>
</evidence>
<dbReference type="OrthoDB" id="6018385at2759"/>
<proteinExistence type="predicted"/>
<evidence type="ECO:0000256" key="6">
    <source>
        <dbReference type="ARBA" id="ARBA00022837"/>
    </source>
</evidence>
<evidence type="ECO:0000256" key="9">
    <source>
        <dbReference type="ARBA" id="ARBA00023098"/>
    </source>
</evidence>
<organism evidence="13 14">
    <name type="scientific">Paramuricea clavata</name>
    <name type="common">Red gorgonian</name>
    <name type="synonym">Violescent sea-whip</name>
    <dbReference type="NCBI Taxonomy" id="317549"/>
    <lineage>
        <taxon>Eukaryota</taxon>
        <taxon>Metazoa</taxon>
        <taxon>Cnidaria</taxon>
        <taxon>Anthozoa</taxon>
        <taxon>Octocorallia</taxon>
        <taxon>Malacalcyonacea</taxon>
        <taxon>Plexauridae</taxon>
        <taxon>Paramuricea</taxon>
    </lineage>
</organism>
<feature type="domain" description="SH2" evidence="12">
    <location>
        <begin position="292"/>
        <end position="337"/>
    </location>
</feature>
<dbReference type="Proteomes" id="UP001152795">
    <property type="component" value="Unassembled WGS sequence"/>
</dbReference>
<dbReference type="PRINTS" id="PR00401">
    <property type="entry name" value="SH2DOMAIN"/>
</dbReference>
<evidence type="ECO:0000256" key="7">
    <source>
        <dbReference type="ARBA" id="ARBA00022963"/>
    </source>
</evidence>
<keyword evidence="9" id="KW-0443">Lipid metabolism</keyword>
<dbReference type="EC" id="3.1.4.11" evidence="2"/>
<dbReference type="FunFam" id="3.30.505.10:FF:000011">
    <property type="entry name" value="1-phosphatidylinositol 4,5-bisphosphate phosphodiesterase gamma"/>
    <property type="match status" value="1"/>
</dbReference>
<evidence type="ECO:0000256" key="1">
    <source>
        <dbReference type="ARBA" id="ARBA00001913"/>
    </source>
</evidence>
<comment type="cofactor">
    <cofactor evidence="1">
        <name>Ca(2+)</name>
        <dbReference type="ChEBI" id="CHEBI:29108"/>
    </cofactor>
</comment>
<protein>
    <recommendedName>
        <fullName evidence="2">phosphoinositide phospholipase C</fullName>
        <ecNumber evidence="2">3.1.4.11</ecNumber>
    </recommendedName>
</protein>
<evidence type="ECO:0000256" key="2">
    <source>
        <dbReference type="ARBA" id="ARBA00012368"/>
    </source>
</evidence>
<gene>
    <name evidence="13" type="ORF">PACLA_8A074518</name>
</gene>
<keyword evidence="5" id="KW-0378">Hydrolase</keyword>
<dbReference type="Gene3D" id="3.30.505.10">
    <property type="entry name" value="SH2 domain"/>
    <property type="match status" value="2"/>
</dbReference>
<keyword evidence="10" id="KW-0807">Transducer</keyword>
<feature type="non-terminal residue" evidence="13">
    <location>
        <position position="1"/>
    </location>
</feature>
<evidence type="ECO:0000256" key="4">
    <source>
        <dbReference type="ARBA" id="ARBA00022737"/>
    </source>
</evidence>
<dbReference type="PANTHER" id="PTHR10336:SF36">
    <property type="entry name" value="1-PHOSPHATIDYLINOSITOL 4,5-BISPHOSPHATE PHOSPHODIESTERASE BETA-4"/>
    <property type="match status" value="1"/>
</dbReference>
<evidence type="ECO:0000256" key="8">
    <source>
        <dbReference type="ARBA" id="ARBA00022999"/>
    </source>
</evidence>
<dbReference type="EMBL" id="CACRXK020025798">
    <property type="protein sequence ID" value="CAB4039735.1"/>
    <property type="molecule type" value="Genomic_DNA"/>
</dbReference>
<dbReference type="PROSITE" id="PS50001">
    <property type="entry name" value="SH2"/>
    <property type="match status" value="2"/>
</dbReference>
<dbReference type="AlphaFoldDB" id="A0A7D9LVN3"/>
<sequence length="337" mass="38752">DCWDGPDNQPVIYHGKTITSKIKFLDVIKAIKENAFVASKYPLILSIENHCSIPQQRVMAQNFCDIFGDYLLTSPLDLMETSLPSPEDLVYKIIIKYKKLAAAPNDKGTDDVLSETCMDGILYLEDEYDKIWRPHFFVLSNNRLDWTAEQTDSEDKEDDEDQSEEEQSEDEESPNEELHFSEPWFHRGIDGVAATKLLQHYNKGNGSFLVRESSRAGGYSISFWRNGVAQHCRIKTKQVEGETTFSLGENDSFVNLYSLVDFYKLHPLRTPQFEITLTEAISQPNAHLDKEWFHVSLTRDVAENMLMRAPHDGSFLVRKKETTEKNQEAFAISFKYV</sequence>
<dbReference type="GO" id="GO:0046488">
    <property type="term" value="P:phosphatidylinositol metabolic process"/>
    <property type="evidence" value="ECO:0007669"/>
    <property type="project" value="TreeGrafter"/>
</dbReference>
<evidence type="ECO:0000259" key="12">
    <source>
        <dbReference type="PROSITE" id="PS50001"/>
    </source>
</evidence>
<dbReference type="GO" id="GO:0051209">
    <property type="term" value="P:release of sequestered calcium ion into cytosol"/>
    <property type="evidence" value="ECO:0007669"/>
    <property type="project" value="TreeGrafter"/>
</dbReference>
<feature type="region of interest" description="Disordered" evidence="11">
    <location>
        <begin position="148"/>
        <end position="177"/>
    </location>
</feature>
<dbReference type="PROSITE" id="PS50007">
    <property type="entry name" value="PIPLC_X_DOMAIN"/>
    <property type="match status" value="1"/>
</dbReference>
<dbReference type="InterPro" id="IPR036860">
    <property type="entry name" value="SH2_dom_sf"/>
</dbReference>
<dbReference type="SUPFAM" id="SSF51695">
    <property type="entry name" value="PLC-like phosphodiesterases"/>
    <property type="match status" value="1"/>
</dbReference>
<evidence type="ECO:0000313" key="13">
    <source>
        <dbReference type="EMBL" id="CAB4039735.1"/>
    </source>
</evidence>
<dbReference type="InterPro" id="IPR000980">
    <property type="entry name" value="SH2"/>
</dbReference>
<keyword evidence="7" id="KW-0442">Lipid degradation</keyword>
<keyword evidence="14" id="KW-1185">Reference proteome</keyword>
<dbReference type="Pfam" id="PF00388">
    <property type="entry name" value="PI-PLC-X"/>
    <property type="match status" value="1"/>
</dbReference>
<dbReference type="SMART" id="SM00252">
    <property type="entry name" value="SH2"/>
    <property type="match status" value="1"/>
</dbReference>
<dbReference type="InterPro" id="IPR000909">
    <property type="entry name" value="PLipase_C_PInositol-sp_X_dom"/>
</dbReference>
<dbReference type="SUPFAM" id="SSF55550">
    <property type="entry name" value="SH2 domain"/>
    <property type="match status" value="2"/>
</dbReference>
<keyword evidence="6" id="KW-0106">Calcium</keyword>
<dbReference type="Gene3D" id="3.20.20.190">
    <property type="entry name" value="Phosphatidylinositol (PI) phosphodiesterase"/>
    <property type="match status" value="1"/>
</dbReference>
<feature type="compositionally biased region" description="Acidic residues" evidence="11">
    <location>
        <begin position="151"/>
        <end position="175"/>
    </location>
</feature>
<dbReference type="GO" id="GO:0048015">
    <property type="term" value="P:phosphatidylinositol-mediated signaling"/>
    <property type="evidence" value="ECO:0007669"/>
    <property type="project" value="TreeGrafter"/>
</dbReference>
<dbReference type="GO" id="GO:0016042">
    <property type="term" value="P:lipid catabolic process"/>
    <property type="evidence" value="ECO:0007669"/>
    <property type="project" value="UniProtKB-KW"/>
</dbReference>
<keyword evidence="3" id="KW-0728">SH3 domain</keyword>
<dbReference type="InterPro" id="IPR001192">
    <property type="entry name" value="PI-PLC_fam"/>
</dbReference>
<keyword evidence="8" id="KW-0727">SH2 domain</keyword>
<keyword evidence="4" id="KW-0677">Repeat</keyword>
<evidence type="ECO:0000256" key="5">
    <source>
        <dbReference type="ARBA" id="ARBA00022801"/>
    </source>
</evidence>
<reference evidence="13" key="1">
    <citation type="submission" date="2020-04" db="EMBL/GenBank/DDBJ databases">
        <authorList>
            <person name="Alioto T."/>
            <person name="Alioto T."/>
            <person name="Gomez Garrido J."/>
        </authorList>
    </citation>
    <scope>NUCLEOTIDE SEQUENCE</scope>
    <source>
        <strain evidence="13">A484AB</strain>
    </source>
</reference>
<evidence type="ECO:0000256" key="10">
    <source>
        <dbReference type="ARBA" id="ARBA00023224"/>
    </source>
</evidence>
<dbReference type="GO" id="GO:0004435">
    <property type="term" value="F:phosphatidylinositol-4,5-bisphosphate phospholipase C activity"/>
    <property type="evidence" value="ECO:0007669"/>
    <property type="project" value="UniProtKB-EC"/>
</dbReference>
<accession>A0A7D9LVN3</accession>
<dbReference type="InterPro" id="IPR017946">
    <property type="entry name" value="PLC-like_Pdiesterase_TIM-brl"/>
</dbReference>